<organism evidence="1 2">
    <name type="scientific">Amblyomma americanum</name>
    <name type="common">Lone star tick</name>
    <dbReference type="NCBI Taxonomy" id="6943"/>
    <lineage>
        <taxon>Eukaryota</taxon>
        <taxon>Metazoa</taxon>
        <taxon>Ecdysozoa</taxon>
        <taxon>Arthropoda</taxon>
        <taxon>Chelicerata</taxon>
        <taxon>Arachnida</taxon>
        <taxon>Acari</taxon>
        <taxon>Parasitiformes</taxon>
        <taxon>Ixodida</taxon>
        <taxon>Ixodoidea</taxon>
        <taxon>Ixodidae</taxon>
        <taxon>Amblyomminae</taxon>
        <taxon>Amblyomma</taxon>
    </lineage>
</organism>
<comment type="caution">
    <text evidence="1">The sequence shown here is derived from an EMBL/GenBank/DDBJ whole genome shotgun (WGS) entry which is preliminary data.</text>
</comment>
<dbReference type="EMBL" id="JARKHS020019313">
    <property type="protein sequence ID" value="KAK8771783.1"/>
    <property type="molecule type" value="Genomic_DNA"/>
</dbReference>
<dbReference type="Proteomes" id="UP001321473">
    <property type="component" value="Unassembled WGS sequence"/>
</dbReference>
<dbReference type="AlphaFoldDB" id="A0AAQ4EAX1"/>
<reference evidence="1 2" key="1">
    <citation type="journal article" date="2023" name="Arcadia Sci">
        <title>De novo assembly of a long-read Amblyomma americanum tick genome.</title>
        <authorList>
            <person name="Chou S."/>
            <person name="Poskanzer K.E."/>
            <person name="Rollins M."/>
            <person name="Thuy-Boun P.S."/>
        </authorList>
    </citation>
    <scope>NUCLEOTIDE SEQUENCE [LARGE SCALE GENOMIC DNA]</scope>
    <source>
        <strain evidence="1">F_SG_1</strain>
        <tissue evidence="1">Salivary glands</tissue>
    </source>
</reference>
<evidence type="ECO:0000313" key="1">
    <source>
        <dbReference type="EMBL" id="KAK8771783.1"/>
    </source>
</evidence>
<accession>A0AAQ4EAX1</accession>
<proteinExistence type="predicted"/>
<sequence length="76" mass="8664">MEPRCVIRLSLLKSSPCGLDAVKRNIHVAEEGNWNNVHFFPFAFPWELVAQAVPKEICRLLRCAPKVLPSPPTRRL</sequence>
<name>A0AAQ4EAX1_AMBAM</name>
<evidence type="ECO:0000313" key="2">
    <source>
        <dbReference type="Proteomes" id="UP001321473"/>
    </source>
</evidence>
<gene>
    <name evidence="1" type="ORF">V5799_024974</name>
</gene>
<protein>
    <submittedName>
        <fullName evidence="1">Uncharacterized protein</fullName>
    </submittedName>
</protein>
<keyword evidence="2" id="KW-1185">Reference proteome</keyword>